<name>A0A0W0FU83_MONRR</name>
<gene>
    <name evidence="1" type="ORF">WG66_7481</name>
</gene>
<proteinExistence type="predicted"/>
<reference evidence="1 2" key="1">
    <citation type="submission" date="2015-12" db="EMBL/GenBank/DDBJ databases">
        <title>Draft genome sequence of Moniliophthora roreri, the causal agent of frosty pod rot of cacao.</title>
        <authorList>
            <person name="Aime M.C."/>
            <person name="Diaz-Valderrama J.R."/>
            <person name="Kijpornyongpan T."/>
            <person name="Phillips-Mora W."/>
        </authorList>
    </citation>
    <scope>NUCLEOTIDE SEQUENCE [LARGE SCALE GENOMIC DNA]</scope>
    <source>
        <strain evidence="1 2">MCA 2952</strain>
    </source>
</reference>
<accession>A0A0W0FU83</accession>
<dbReference type="EMBL" id="LATX01001623">
    <property type="protein sequence ID" value="KTB39947.1"/>
    <property type="molecule type" value="Genomic_DNA"/>
</dbReference>
<evidence type="ECO:0000313" key="2">
    <source>
        <dbReference type="Proteomes" id="UP000054988"/>
    </source>
</evidence>
<evidence type="ECO:0000313" key="1">
    <source>
        <dbReference type="EMBL" id="KTB39947.1"/>
    </source>
</evidence>
<dbReference type="AlphaFoldDB" id="A0A0W0FU83"/>
<sequence>MCGDVHFADEYDKFDLAEVFEWFSVLTAIHVGEGQNPSNAYNLIQTCLIKLKEKKIEITD</sequence>
<organism evidence="1 2">
    <name type="scientific">Moniliophthora roreri</name>
    <name type="common">Frosty pod rot fungus</name>
    <name type="synonym">Monilia roreri</name>
    <dbReference type="NCBI Taxonomy" id="221103"/>
    <lineage>
        <taxon>Eukaryota</taxon>
        <taxon>Fungi</taxon>
        <taxon>Dikarya</taxon>
        <taxon>Basidiomycota</taxon>
        <taxon>Agaricomycotina</taxon>
        <taxon>Agaricomycetes</taxon>
        <taxon>Agaricomycetidae</taxon>
        <taxon>Agaricales</taxon>
        <taxon>Marasmiineae</taxon>
        <taxon>Marasmiaceae</taxon>
        <taxon>Moniliophthora</taxon>
    </lineage>
</organism>
<comment type="caution">
    <text evidence="1">The sequence shown here is derived from an EMBL/GenBank/DDBJ whole genome shotgun (WGS) entry which is preliminary data.</text>
</comment>
<dbReference type="Proteomes" id="UP000054988">
    <property type="component" value="Unassembled WGS sequence"/>
</dbReference>
<protein>
    <submittedName>
        <fullName evidence="1">Uncharacterized protein</fullName>
    </submittedName>
</protein>